<dbReference type="EMBL" id="JAVIJP010000032">
    <property type="protein sequence ID" value="KAL3630553.1"/>
    <property type="molecule type" value="Genomic_DNA"/>
</dbReference>
<evidence type="ECO:0000313" key="1">
    <source>
        <dbReference type="EMBL" id="KAL3630553.1"/>
    </source>
</evidence>
<dbReference type="Proteomes" id="UP001632038">
    <property type="component" value="Unassembled WGS sequence"/>
</dbReference>
<evidence type="ECO:0000313" key="2">
    <source>
        <dbReference type="Proteomes" id="UP001632038"/>
    </source>
</evidence>
<name>A0ABD3CKU7_9LAMI</name>
<proteinExistence type="predicted"/>
<keyword evidence="2" id="KW-1185">Reference proteome</keyword>
<reference evidence="2" key="1">
    <citation type="journal article" date="2024" name="IScience">
        <title>Strigolactones Initiate the Formation of Haustorium-like Structures in Castilleja.</title>
        <authorList>
            <person name="Buerger M."/>
            <person name="Peterson D."/>
            <person name="Chory J."/>
        </authorList>
    </citation>
    <scope>NUCLEOTIDE SEQUENCE [LARGE SCALE GENOMIC DNA]</scope>
</reference>
<protein>
    <submittedName>
        <fullName evidence="1">Uncharacterized protein</fullName>
    </submittedName>
</protein>
<sequence length="184" mass="20782">MNNLPKLQPPSLRIKSPMLIRPICQPNQTLNFPLHNPSHATTLIHFPTHTLSILIPGKYHTPLPRKWPVSLRVSILEPRLRMKQRQFRRLRRENLSPVRPVVEEPIQICRVSVYGLFEFPRLKACGDGVAGREVEADGGWGLERGLDARFMADIGRVVLRGLAYGYADHVGLHGACWGDLEGDS</sequence>
<organism evidence="1 2">
    <name type="scientific">Castilleja foliolosa</name>
    <dbReference type="NCBI Taxonomy" id="1961234"/>
    <lineage>
        <taxon>Eukaryota</taxon>
        <taxon>Viridiplantae</taxon>
        <taxon>Streptophyta</taxon>
        <taxon>Embryophyta</taxon>
        <taxon>Tracheophyta</taxon>
        <taxon>Spermatophyta</taxon>
        <taxon>Magnoliopsida</taxon>
        <taxon>eudicotyledons</taxon>
        <taxon>Gunneridae</taxon>
        <taxon>Pentapetalae</taxon>
        <taxon>asterids</taxon>
        <taxon>lamiids</taxon>
        <taxon>Lamiales</taxon>
        <taxon>Orobanchaceae</taxon>
        <taxon>Pedicularideae</taxon>
        <taxon>Castillejinae</taxon>
        <taxon>Castilleja</taxon>
    </lineage>
</organism>
<accession>A0ABD3CKU7</accession>
<gene>
    <name evidence="1" type="ORF">CASFOL_023537</name>
</gene>
<comment type="caution">
    <text evidence="1">The sequence shown here is derived from an EMBL/GenBank/DDBJ whole genome shotgun (WGS) entry which is preliminary data.</text>
</comment>
<dbReference type="AlphaFoldDB" id="A0ABD3CKU7"/>